<protein>
    <submittedName>
        <fullName evidence="2">Uncharacterized protein</fullName>
    </submittedName>
</protein>
<proteinExistence type="predicted"/>
<dbReference type="AlphaFoldDB" id="A0A6I4IWT2"/>
<gene>
    <name evidence="2" type="ORF">GON01_00820</name>
</gene>
<dbReference type="Proteomes" id="UP000441389">
    <property type="component" value="Unassembled WGS sequence"/>
</dbReference>
<comment type="caution">
    <text evidence="2">The sequence shown here is derived from an EMBL/GenBank/DDBJ whole genome shotgun (WGS) entry which is preliminary data.</text>
</comment>
<sequence length="122" mass="12864">MTQFLPALALALIATAASAQTAEPFDSSQVRRLSPEEKERILADNERRAKEAEFDAALGNANPRPSGIHGEIGGVIGTGGTRGIFGTALVPLGDSGSAIFSFEDFRTGTLDRPNARRRAAPK</sequence>
<dbReference type="RefSeq" id="WP_157025101.1">
    <property type="nucleotide sequence ID" value="NZ_WQMS01000001.1"/>
</dbReference>
<feature type="chain" id="PRO_5026295224" evidence="1">
    <location>
        <begin position="20"/>
        <end position="122"/>
    </location>
</feature>
<evidence type="ECO:0000313" key="2">
    <source>
        <dbReference type="EMBL" id="MVO76483.1"/>
    </source>
</evidence>
<dbReference type="EMBL" id="WQMS01000001">
    <property type="protein sequence ID" value="MVO76483.1"/>
    <property type="molecule type" value="Genomic_DNA"/>
</dbReference>
<evidence type="ECO:0000313" key="3">
    <source>
        <dbReference type="Proteomes" id="UP000441389"/>
    </source>
</evidence>
<organism evidence="2 3">
    <name type="scientific">Sphingomonas horti</name>
    <dbReference type="NCBI Taxonomy" id="2682842"/>
    <lineage>
        <taxon>Bacteria</taxon>
        <taxon>Pseudomonadati</taxon>
        <taxon>Pseudomonadota</taxon>
        <taxon>Alphaproteobacteria</taxon>
        <taxon>Sphingomonadales</taxon>
        <taxon>Sphingomonadaceae</taxon>
        <taxon>Sphingomonas</taxon>
    </lineage>
</organism>
<name>A0A6I4IWT2_9SPHN</name>
<keyword evidence="3" id="KW-1185">Reference proteome</keyword>
<feature type="signal peptide" evidence="1">
    <location>
        <begin position="1"/>
        <end position="19"/>
    </location>
</feature>
<evidence type="ECO:0000256" key="1">
    <source>
        <dbReference type="SAM" id="SignalP"/>
    </source>
</evidence>
<keyword evidence="1" id="KW-0732">Signal</keyword>
<accession>A0A6I4IWT2</accession>
<reference evidence="2 3" key="1">
    <citation type="submission" date="2019-12" db="EMBL/GenBank/DDBJ databases">
        <authorList>
            <person name="Huq M.A."/>
        </authorList>
    </citation>
    <scope>NUCLEOTIDE SEQUENCE [LARGE SCALE GENOMIC DNA]</scope>
    <source>
        <strain evidence="2 3">MAH-20</strain>
    </source>
</reference>